<dbReference type="EMBL" id="GBRD01010242">
    <property type="protein sequence ID" value="JAG55582.1"/>
    <property type="molecule type" value="Transcribed_RNA"/>
</dbReference>
<feature type="compositionally biased region" description="Basic and acidic residues" evidence="1">
    <location>
        <begin position="106"/>
        <end position="142"/>
    </location>
</feature>
<sequence length="174" mass="20404">MVHPEPNKLPRPYKSSTGPNMQAGRGGACNAMEHKSSGQRKKTVRKEISNKLKKKCKDDKIDELVSPLINATGTFKVRRKGSTVRPMKAPGKKEKNKKKEKKKKEEKKVKNKMELKKKDVGKKERKEETEKIDEKHPVEDRRKKEHDRKRRVKDRKRRERDKGKNMKKEEVLGK</sequence>
<evidence type="ECO:0000256" key="1">
    <source>
        <dbReference type="SAM" id="MobiDB-lite"/>
    </source>
</evidence>
<feature type="compositionally biased region" description="Basic residues" evidence="1">
    <location>
        <begin position="143"/>
        <end position="159"/>
    </location>
</feature>
<evidence type="ECO:0000313" key="2">
    <source>
        <dbReference type="EMBL" id="JAG28968.1"/>
    </source>
</evidence>
<protein>
    <submittedName>
        <fullName evidence="2">Uncharacterized protein</fullName>
    </submittedName>
</protein>
<reference evidence="2" key="1">
    <citation type="journal article" date="2014" name="PLoS ONE">
        <title>Transcriptome-Based Identification of ABC Transporters in the Western Tarnished Plant Bug Lygus hesperus.</title>
        <authorList>
            <person name="Hull J.J."/>
            <person name="Chaney K."/>
            <person name="Geib S.M."/>
            <person name="Fabrick J.A."/>
            <person name="Brent C.S."/>
            <person name="Walsh D."/>
            <person name="Lavine L.C."/>
        </authorList>
    </citation>
    <scope>NUCLEOTIDE SEQUENCE</scope>
</reference>
<feature type="region of interest" description="Disordered" evidence="1">
    <location>
        <begin position="72"/>
        <end position="174"/>
    </location>
</feature>
<evidence type="ECO:0000313" key="3">
    <source>
        <dbReference type="EMBL" id="JAG28969.1"/>
    </source>
</evidence>
<feature type="compositionally biased region" description="Basic residues" evidence="1">
    <location>
        <begin position="94"/>
        <end position="105"/>
    </location>
</feature>
<dbReference type="EMBL" id="GBHO01014635">
    <property type="protein sequence ID" value="JAG28969.1"/>
    <property type="molecule type" value="Transcribed_RNA"/>
</dbReference>
<dbReference type="AlphaFoldDB" id="A0A0A9YCY6"/>
<gene>
    <name evidence="2" type="ORF">CM83_2442</name>
    <name evidence="3" type="ORF">CM83_2444</name>
</gene>
<feature type="compositionally biased region" description="Basic and acidic residues" evidence="1">
    <location>
        <begin position="160"/>
        <end position="174"/>
    </location>
</feature>
<accession>A0A0A9YCY6</accession>
<proteinExistence type="predicted"/>
<reference evidence="4" key="3">
    <citation type="submission" date="2014-09" db="EMBL/GenBank/DDBJ databases">
        <authorList>
            <person name="Magalhaes I.L.F."/>
            <person name="Oliveira U."/>
            <person name="Santos F.R."/>
            <person name="Vidigal T.H.D.A."/>
            <person name="Brescovit A.D."/>
            <person name="Santos A.J."/>
        </authorList>
    </citation>
    <scope>NUCLEOTIDE SEQUENCE</scope>
</reference>
<name>A0A0A9YCY6_LYGHE</name>
<dbReference type="EMBL" id="GBHO01014636">
    <property type="protein sequence ID" value="JAG28968.1"/>
    <property type="molecule type" value="Transcribed_RNA"/>
</dbReference>
<organism evidence="2">
    <name type="scientific">Lygus hesperus</name>
    <name type="common">Western plant bug</name>
    <dbReference type="NCBI Taxonomy" id="30085"/>
    <lineage>
        <taxon>Eukaryota</taxon>
        <taxon>Metazoa</taxon>
        <taxon>Ecdysozoa</taxon>
        <taxon>Arthropoda</taxon>
        <taxon>Hexapoda</taxon>
        <taxon>Insecta</taxon>
        <taxon>Pterygota</taxon>
        <taxon>Neoptera</taxon>
        <taxon>Paraneoptera</taxon>
        <taxon>Hemiptera</taxon>
        <taxon>Heteroptera</taxon>
        <taxon>Panheteroptera</taxon>
        <taxon>Cimicomorpha</taxon>
        <taxon>Miridae</taxon>
        <taxon>Mirini</taxon>
        <taxon>Lygus</taxon>
    </lineage>
</organism>
<dbReference type="EMBL" id="GBRD01010241">
    <property type="protein sequence ID" value="JAG55583.1"/>
    <property type="molecule type" value="Transcribed_RNA"/>
</dbReference>
<reference evidence="2" key="2">
    <citation type="submission" date="2014-07" db="EMBL/GenBank/DDBJ databases">
        <authorList>
            <person name="Hull J."/>
        </authorList>
    </citation>
    <scope>NUCLEOTIDE SEQUENCE</scope>
</reference>
<evidence type="ECO:0000313" key="4">
    <source>
        <dbReference type="EMBL" id="JAG55582.1"/>
    </source>
</evidence>
<feature type="compositionally biased region" description="Basic and acidic residues" evidence="1">
    <location>
        <begin position="45"/>
        <end position="56"/>
    </location>
</feature>
<feature type="region of interest" description="Disordered" evidence="1">
    <location>
        <begin position="1"/>
        <end position="56"/>
    </location>
</feature>